<dbReference type="GO" id="GO:0050660">
    <property type="term" value="F:flavin adenine dinucleotide binding"/>
    <property type="evidence" value="ECO:0007669"/>
    <property type="project" value="InterPro"/>
</dbReference>
<name>A0A4R6UVY2_9GAMM</name>
<feature type="transmembrane region" description="Helical" evidence="11">
    <location>
        <begin position="62"/>
        <end position="86"/>
    </location>
</feature>
<evidence type="ECO:0000256" key="2">
    <source>
        <dbReference type="ARBA" id="ARBA00006337"/>
    </source>
</evidence>
<dbReference type="SUPFAM" id="SSF56176">
    <property type="entry name" value="FAD-binding/transporter-associated domain-like"/>
    <property type="match status" value="1"/>
</dbReference>
<dbReference type="PROSITE" id="PS51846">
    <property type="entry name" value="CNNM"/>
    <property type="match status" value="1"/>
</dbReference>
<evidence type="ECO:0000256" key="8">
    <source>
        <dbReference type="ARBA" id="ARBA00023136"/>
    </source>
</evidence>
<dbReference type="InterPro" id="IPR046342">
    <property type="entry name" value="CBS_dom_sf"/>
</dbReference>
<dbReference type="Gene3D" id="3.30.465.10">
    <property type="match status" value="1"/>
</dbReference>
<comment type="subcellular location">
    <subcellularLocation>
        <location evidence="1">Cell membrane</location>
        <topology evidence="1">Multi-pass membrane protein</topology>
    </subcellularLocation>
</comment>
<keyword evidence="15" id="KW-1185">Reference proteome</keyword>
<evidence type="ECO:0000256" key="7">
    <source>
        <dbReference type="ARBA" id="ARBA00023122"/>
    </source>
</evidence>
<dbReference type="AlphaFoldDB" id="A0A4R6UVY2"/>
<dbReference type="NCBIfam" id="NF008604">
    <property type="entry name" value="PRK11573.1"/>
    <property type="match status" value="1"/>
</dbReference>
<dbReference type="EMBL" id="SNYM01000002">
    <property type="protein sequence ID" value="TDQ50426.1"/>
    <property type="molecule type" value="Genomic_DNA"/>
</dbReference>
<proteinExistence type="inferred from homology"/>
<dbReference type="Proteomes" id="UP000295375">
    <property type="component" value="Unassembled WGS sequence"/>
</dbReference>
<dbReference type="PANTHER" id="PTHR22777:SF32">
    <property type="entry name" value="UPF0053 INNER MEMBRANE PROTEIN YFJD"/>
    <property type="match status" value="1"/>
</dbReference>
<protein>
    <submittedName>
        <fullName evidence="14">Mg2+/Co2+ transporter CorB</fullName>
    </submittedName>
</protein>
<comment type="caution">
    <text evidence="14">The sequence shown here is derived from an EMBL/GenBank/DDBJ whole genome shotgun (WGS) entry which is preliminary data.</text>
</comment>
<keyword evidence="4 10" id="KW-0812">Transmembrane</keyword>
<evidence type="ECO:0000259" key="13">
    <source>
        <dbReference type="PROSITE" id="PS51846"/>
    </source>
</evidence>
<dbReference type="RefSeq" id="WP_133587577.1">
    <property type="nucleotide sequence ID" value="NZ_CP037953.1"/>
</dbReference>
<evidence type="ECO:0000313" key="15">
    <source>
        <dbReference type="Proteomes" id="UP000295375"/>
    </source>
</evidence>
<keyword evidence="3" id="KW-1003">Cell membrane</keyword>
<dbReference type="InterPro" id="IPR036318">
    <property type="entry name" value="FAD-bd_PCMH-like_sf"/>
</dbReference>
<feature type="domain" description="CNNM transmembrane" evidence="13">
    <location>
        <begin position="2"/>
        <end position="199"/>
    </location>
</feature>
<feature type="transmembrane region" description="Helical" evidence="11">
    <location>
        <begin position="93"/>
        <end position="109"/>
    </location>
</feature>
<dbReference type="Pfam" id="PF00571">
    <property type="entry name" value="CBS"/>
    <property type="match status" value="1"/>
</dbReference>
<evidence type="ECO:0000256" key="4">
    <source>
        <dbReference type="ARBA" id="ARBA00022692"/>
    </source>
</evidence>
<evidence type="ECO:0000256" key="5">
    <source>
        <dbReference type="ARBA" id="ARBA00022737"/>
    </source>
</evidence>
<dbReference type="InterPro" id="IPR016169">
    <property type="entry name" value="FAD-bd_PCMH_sub2"/>
</dbReference>
<dbReference type="PANTHER" id="PTHR22777">
    <property type="entry name" value="HEMOLYSIN-RELATED"/>
    <property type="match status" value="1"/>
</dbReference>
<dbReference type="InterPro" id="IPR005170">
    <property type="entry name" value="Transptr-assoc_dom"/>
</dbReference>
<dbReference type="GO" id="GO:0005886">
    <property type="term" value="C:plasma membrane"/>
    <property type="evidence" value="ECO:0007669"/>
    <property type="project" value="UniProtKB-SubCell"/>
</dbReference>
<keyword evidence="8 10" id="KW-0472">Membrane</keyword>
<keyword evidence="5" id="KW-0677">Repeat</keyword>
<evidence type="ECO:0000256" key="6">
    <source>
        <dbReference type="ARBA" id="ARBA00022989"/>
    </source>
</evidence>
<feature type="transmembrane region" description="Helical" evidence="11">
    <location>
        <begin position="129"/>
        <end position="151"/>
    </location>
</feature>
<dbReference type="OrthoDB" id="9797674at2"/>
<dbReference type="Pfam" id="PF03471">
    <property type="entry name" value="CorC_HlyC"/>
    <property type="match status" value="1"/>
</dbReference>
<dbReference type="InterPro" id="IPR044751">
    <property type="entry name" value="Ion_transp-like_CBS"/>
</dbReference>
<dbReference type="Pfam" id="PF01595">
    <property type="entry name" value="CNNM"/>
    <property type="match status" value="1"/>
</dbReference>
<evidence type="ECO:0000256" key="1">
    <source>
        <dbReference type="ARBA" id="ARBA00004651"/>
    </source>
</evidence>
<accession>A0A4R6UVY2</accession>
<evidence type="ECO:0000313" key="14">
    <source>
        <dbReference type="EMBL" id="TDQ50426.1"/>
    </source>
</evidence>
<comment type="similarity">
    <text evidence="2">Belongs to the UPF0053 family.</text>
</comment>
<evidence type="ECO:0000256" key="11">
    <source>
        <dbReference type="SAM" id="Phobius"/>
    </source>
</evidence>
<reference evidence="14 15" key="1">
    <citation type="submission" date="2019-03" db="EMBL/GenBank/DDBJ databases">
        <title>Genomic Encyclopedia of Type Strains, Phase IV (KMG-IV): sequencing the most valuable type-strain genomes for metagenomic binning, comparative biology and taxonomic classification.</title>
        <authorList>
            <person name="Goeker M."/>
        </authorList>
    </citation>
    <scope>NUCLEOTIDE SEQUENCE [LARGE SCALE GENOMIC DNA]</scope>
    <source>
        <strain evidence="14 15">DSM 103792</strain>
    </source>
</reference>
<keyword evidence="6 10" id="KW-1133">Transmembrane helix</keyword>
<evidence type="ECO:0000256" key="9">
    <source>
        <dbReference type="PROSITE-ProRule" id="PRU00703"/>
    </source>
</evidence>
<keyword evidence="7 9" id="KW-0129">CBS domain</keyword>
<dbReference type="InterPro" id="IPR002550">
    <property type="entry name" value="CNNM"/>
</dbReference>
<dbReference type="InterPro" id="IPR000644">
    <property type="entry name" value="CBS_dom"/>
</dbReference>
<dbReference type="Gene3D" id="3.10.580.10">
    <property type="entry name" value="CBS-domain"/>
    <property type="match status" value="1"/>
</dbReference>
<dbReference type="SUPFAM" id="SSF54631">
    <property type="entry name" value="CBS-domain pair"/>
    <property type="match status" value="1"/>
</dbReference>
<feature type="domain" description="CBS" evidence="12">
    <location>
        <begin position="275"/>
        <end position="333"/>
    </location>
</feature>
<dbReference type="CDD" id="cd04590">
    <property type="entry name" value="CBS_pair_CorC_HlyC_assoc"/>
    <property type="match status" value="1"/>
</dbReference>
<evidence type="ECO:0000256" key="3">
    <source>
        <dbReference type="ARBA" id="ARBA00022475"/>
    </source>
</evidence>
<gene>
    <name evidence="14" type="ORF">EV696_102107</name>
</gene>
<organism evidence="14 15">
    <name type="scientific">Permianibacter aggregans</name>
    <dbReference type="NCBI Taxonomy" id="1510150"/>
    <lineage>
        <taxon>Bacteria</taxon>
        <taxon>Pseudomonadati</taxon>
        <taxon>Pseudomonadota</taxon>
        <taxon>Gammaproteobacteria</taxon>
        <taxon>Pseudomonadales</taxon>
        <taxon>Pseudomonadaceae</taxon>
        <taxon>Permianibacter</taxon>
    </lineage>
</organism>
<evidence type="ECO:0000256" key="10">
    <source>
        <dbReference type="PROSITE-ProRule" id="PRU01193"/>
    </source>
</evidence>
<dbReference type="SMART" id="SM01091">
    <property type="entry name" value="CorC_HlyC"/>
    <property type="match status" value="1"/>
</dbReference>
<evidence type="ECO:0000259" key="12">
    <source>
        <dbReference type="PROSITE" id="PS51371"/>
    </source>
</evidence>
<sequence length="430" mass="47612">MDSFSTIEVLLFLFLLFMLSGSFSGSETGILAINRYRVRHLAKHGHGGAQRVQKLLDQPDRLIGLIITGNTVVNILASAVATVLSVRIFGEEWGIVIATIALTLIMLIFCEVGPKTLAALKPERVAFPAAYVLTPLLKVTYPVVAAINWLANSVLRVFGVNTKETGGHVLSSEELRTVVNEAGALLPKRHQSMLLSILDLEKVTVEDIMVPRNDIVGLDLNLPENELMPALLNCQHTRLLAWRDDINNVVGFLHARDTLPLLADEDFAIEQLQAILREPYFIPEGTTLTQQLLNFQRNRRRIGLVVDEYGEVQGLVTLEDILEEIVGEYTTDIAAQVNRDVTPLDDGHFLVDGAANLRDLTRSTQWLLPTDGPKTLNGLILEYLETLPTGGTCIRLHGYPMEILQVKDNMVKAVKVMPDLYSPTELSKTP</sequence>
<dbReference type="PROSITE" id="PS51371">
    <property type="entry name" value="CBS"/>
    <property type="match status" value="1"/>
</dbReference>